<dbReference type="GO" id="GO:0051015">
    <property type="term" value="F:actin filament binding"/>
    <property type="evidence" value="ECO:0007669"/>
    <property type="project" value="TreeGrafter"/>
</dbReference>
<keyword evidence="5" id="KW-0677">Repeat</keyword>
<feature type="region of interest" description="Disordered" evidence="9">
    <location>
        <begin position="559"/>
        <end position="581"/>
    </location>
</feature>
<evidence type="ECO:0000259" key="10">
    <source>
        <dbReference type="PROSITE" id="PS50023"/>
    </source>
</evidence>
<keyword evidence="2" id="KW-0963">Cytoplasm</keyword>
<feature type="compositionally biased region" description="Polar residues" evidence="9">
    <location>
        <begin position="955"/>
        <end position="968"/>
    </location>
</feature>
<feature type="region of interest" description="Disordered" evidence="9">
    <location>
        <begin position="857"/>
        <end position="908"/>
    </location>
</feature>
<dbReference type="GO" id="GO:0005737">
    <property type="term" value="C:cytoplasm"/>
    <property type="evidence" value="ECO:0007669"/>
    <property type="project" value="UniProtKB-SubCell"/>
</dbReference>
<protein>
    <recommendedName>
        <fullName evidence="14">Actin binding LIM protein family member 2</fullName>
    </recommendedName>
</protein>
<keyword evidence="3" id="KW-0597">Phosphoprotein</keyword>
<dbReference type="SMART" id="SM00153">
    <property type="entry name" value="VHP"/>
    <property type="match status" value="1"/>
</dbReference>
<dbReference type="FunFam" id="2.10.110.10:FF:000007">
    <property type="entry name" value="actin-binding LIM protein 1 isoform X1"/>
    <property type="match status" value="1"/>
</dbReference>
<feature type="domain" description="LIM zinc-binding" evidence="10">
    <location>
        <begin position="410"/>
        <end position="469"/>
    </location>
</feature>
<comment type="subcellular location">
    <subcellularLocation>
        <location evidence="1">Cytoplasm</location>
    </subcellularLocation>
</comment>
<dbReference type="Proteomes" id="UP001274896">
    <property type="component" value="Unassembled WGS sequence"/>
</dbReference>
<feature type="region of interest" description="Disordered" evidence="9">
    <location>
        <begin position="80"/>
        <end position="295"/>
    </location>
</feature>
<dbReference type="FunFam" id="2.10.110.10:FF:000003">
    <property type="entry name" value="actin-binding LIM protein 1 isoform X1"/>
    <property type="match status" value="1"/>
</dbReference>
<dbReference type="PANTHER" id="PTHR24213">
    <property type="entry name" value="ACTIN-BINDING LIM PROTEIN"/>
    <property type="match status" value="1"/>
</dbReference>
<feature type="compositionally biased region" description="Low complexity" evidence="9">
    <location>
        <begin position="564"/>
        <end position="581"/>
    </location>
</feature>
<feature type="compositionally biased region" description="Polar residues" evidence="9">
    <location>
        <begin position="872"/>
        <end position="890"/>
    </location>
</feature>
<dbReference type="InterPro" id="IPR036886">
    <property type="entry name" value="Villin_headpiece_dom_sf"/>
</dbReference>
<evidence type="ECO:0000313" key="12">
    <source>
        <dbReference type="EMBL" id="KAK3529260.1"/>
    </source>
</evidence>
<dbReference type="GO" id="GO:0030032">
    <property type="term" value="P:lamellipodium assembly"/>
    <property type="evidence" value="ECO:0007669"/>
    <property type="project" value="TreeGrafter"/>
</dbReference>
<dbReference type="PANTHER" id="PTHR24213:SF6">
    <property type="entry name" value="ACTIN-BINDING LIM PROTEIN 2"/>
    <property type="match status" value="1"/>
</dbReference>
<dbReference type="CDD" id="cd09329">
    <property type="entry name" value="LIM3_abLIM"/>
    <property type="match status" value="1"/>
</dbReference>
<dbReference type="CDD" id="cd09328">
    <property type="entry name" value="LIM2_abLIM"/>
    <property type="match status" value="1"/>
</dbReference>
<dbReference type="GO" id="GO:0015629">
    <property type="term" value="C:actin cytoskeleton"/>
    <property type="evidence" value="ECO:0007669"/>
    <property type="project" value="TreeGrafter"/>
</dbReference>
<dbReference type="Gene3D" id="1.10.950.10">
    <property type="entry name" value="Villin headpiece domain"/>
    <property type="match status" value="1"/>
</dbReference>
<gene>
    <name evidence="12" type="ORF">QTP70_022995</name>
</gene>
<dbReference type="EMBL" id="JAUCMX010000012">
    <property type="protein sequence ID" value="KAK3529260.1"/>
    <property type="molecule type" value="Genomic_DNA"/>
</dbReference>
<feature type="domain" description="LIM zinc-binding" evidence="10">
    <location>
        <begin position="341"/>
        <end position="401"/>
    </location>
</feature>
<dbReference type="PROSITE" id="PS51089">
    <property type="entry name" value="HP"/>
    <property type="match status" value="1"/>
</dbReference>
<evidence type="ECO:0000256" key="7">
    <source>
        <dbReference type="ARBA" id="ARBA00023038"/>
    </source>
</evidence>
<evidence type="ECO:0000259" key="11">
    <source>
        <dbReference type="PROSITE" id="PS51089"/>
    </source>
</evidence>
<dbReference type="CDD" id="cd09330">
    <property type="entry name" value="LIM4_abLIM"/>
    <property type="match status" value="1"/>
</dbReference>
<dbReference type="PROSITE" id="PS50023">
    <property type="entry name" value="LIM_DOMAIN_2"/>
    <property type="match status" value="2"/>
</dbReference>
<feature type="region of interest" description="Disordered" evidence="9">
    <location>
        <begin position="941"/>
        <end position="968"/>
    </location>
</feature>
<evidence type="ECO:0000256" key="6">
    <source>
        <dbReference type="ARBA" id="ARBA00022833"/>
    </source>
</evidence>
<evidence type="ECO:0000256" key="4">
    <source>
        <dbReference type="ARBA" id="ARBA00022723"/>
    </source>
</evidence>
<evidence type="ECO:0000256" key="3">
    <source>
        <dbReference type="ARBA" id="ARBA00022553"/>
    </source>
</evidence>
<keyword evidence="13" id="KW-1185">Reference proteome</keyword>
<evidence type="ECO:0008006" key="14">
    <source>
        <dbReference type="Google" id="ProtNLM"/>
    </source>
</evidence>
<dbReference type="AlphaFoldDB" id="A0AAE0QQ76"/>
<dbReference type="Gene3D" id="2.10.110.10">
    <property type="entry name" value="Cysteine Rich Protein"/>
    <property type="match status" value="3"/>
</dbReference>
<keyword evidence="7 8" id="KW-0440">LIM domain</keyword>
<dbReference type="FunFam" id="1.10.950.10:FF:000001">
    <property type="entry name" value="actin-binding LIM protein 1 isoform X2"/>
    <property type="match status" value="1"/>
</dbReference>
<keyword evidence="6 8" id="KW-0862">Zinc</keyword>
<evidence type="ECO:0000256" key="1">
    <source>
        <dbReference type="ARBA" id="ARBA00004496"/>
    </source>
</evidence>
<dbReference type="SMART" id="SM00132">
    <property type="entry name" value="LIM"/>
    <property type="match status" value="3"/>
</dbReference>
<evidence type="ECO:0000313" key="13">
    <source>
        <dbReference type="Proteomes" id="UP001274896"/>
    </source>
</evidence>
<feature type="compositionally biased region" description="Acidic residues" evidence="9">
    <location>
        <begin position="191"/>
        <end position="202"/>
    </location>
</feature>
<name>A0AAE0QQ76_9TELE</name>
<feature type="compositionally biased region" description="Acidic residues" evidence="9">
    <location>
        <begin position="263"/>
        <end position="283"/>
    </location>
</feature>
<feature type="compositionally biased region" description="Polar residues" evidence="9">
    <location>
        <begin position="161"/>
        <end position="170"/>
    </location>
</feature>
<feature type="domain" description="HP" evidence="11">
    <location>
        <begin position="1032"/>
        <end position="1100"/>
    </location>
</feature>
<feature type="compositionally biased region" description="Low complexity" evidence="9">
    <location>
        <begin position="203"/>
        <end position="217"/>
    </location>
</feature>
<dbReference type="Pfam" id="PF00412">
    <property type="entry name" value="LIM"/>
    <property type="match status" value="3"/>
</dbReference>
<dbReference type="GO" id="GO:0046872">
    <property type="term" value="F:metal ion binding"/>
    <property type="evidence" value="ECO:0007669"/>
    <property type="project" value="UniProtKB-KW"/>
</dbReference>
<organism evidence="12 13">
    <name type="scientific">Hemibagrus guttatus</name>
    <dbReference type="NCBI Taxonomy" id="175788"/>
    <lineage>
        <taxon>Eukaryota</taxon>
        <taxon>Metazoa</taxon>
        <taxon>Chordata</taxon>
        <taxon>Craniata</taxon>
        <taxon>Vertebrata</taxon>
        <taxon>Euteleostomi</taxon>
        <taxon>Actinopterygii</taxon>
        <taxon>Neopterygii</taxon>
        <taxon>Teleostei</taxon>
        <taxon>Ostariophysi</taxon>
        <taxon>Siluriformes</taxon>
        <taxon>Bagridae</taxon>
        <taxon>Hemibagrus</taxon>
    </lineage>
</organism>
<sequence>MLAYKAKNGPAPSYLKALITPRTAPRSLRSTSTARLVPPFLREKVMMVLRMVSVMMMLRMVSVMMLRMVSVMTGVQDGFSNDGVENGVSNDRVEDGVSNDSVEDGVSNDSVEDGVSNDGVEDGVSNDGTEEGVSNDSVEDGVSNDGVEDGVSNDGVKDGVSNDSVENGVSNDRVEDGVSNDSVEDGVSNDSVEDGVSDDGVEDGVSNDGVEDGVSNDSVEDGVSDDGVEDGVSDDGVEDGVSNDSVEDGVSNDGVEDGVSNDGVEDDVGTDGVEDGVSDDGIEDGVSNDSVEDGVSDDSVEYSISNCSVKDVCGCDLAQGGFFVRQGEYICTLDYQRLYGTRCFSCEQFIEGEVVSALGKTYHPRCFVCAICKQPFPAGDRVTFNGKECICQKCTEPLPANSSAPAQAVHNCCGCGKEFKNEQSLVALDKHWHLGCFKCKVCNKVLNAEYISKDGIPYCEMDYHAMFGIQCENCKKYITGKVLEAGDKQYHPTCARCVRCELMFGEGQEMYLQGSSIWHPSCRQAARMEEKSKVRQHDTQLPLKQVRIQLNDRILNVPEQVTRTSSESITSVPASSASGSPSRVIYAKLGDEFLDYKDLAALPKIKAIYNIDRPDMLSYSPYVSYPTEDRTYVESPQFLTPTPTEGDGEKSPRQRRPSSPSSNSSLGGYGRYTPSRSPQTYSRQGSSLFLFLSTSHWCANVNVAQIHIMFLHILSTTHGKNTLTVFPSCCLVLDSDSEQYESLRFTPQPGNYNSLPVSVVGRYSGQGIPRDSSTLFSYYSSGGRNTPQTLSMNPTTLAMLQQHNYIPYFRGNETQFKQERMSETRPRTGLHLSLPSYATQCNSALLTSPAPPPLCLYLPSPPAPSGGSESGRSTPSLSTYSDGKSPSSTYVAAPKHFHIPDNKAKDNIYRKPPIYKQHASRTSWQDGDDVDRKTRMSWTLLKSQSDGQSPDMDPRTSTHSLPTDMSQPNFPYNKSASLPGYGHNGIYKVKFSYRSSHNLFSCCVRCDVMCQIDSLFLSLSCSLFLLNPCFLSSEYKVYPYDMLAVTHRVRVKLPRDVDRTRLERHLSPEEFFKVFGMTIEKFDRLALWKKNDLKKKARLF</sequence>
<evidence type="ECO:0000256" key="5">
    <source>
        <dbReference type="ARBA" id="ARBA00022737"/>
    </source>
</evidence>
<dbReference type="InterPro" id="IPR003128">
    <property type="entry name" value="Villin_headpiece"/>
</dbReference>
<comment type="caution">
    <text evidence="12">The sequence shown here is derived from an EMBL/GenBank/DDBJ whole genome shotgun (WGS) entry which is preliminary data.</text>
</comment>
<dbReference type="InterPro" id="IPR051618">
    <property type="entry name" value="Actin-binding_LIM"/>
</dbReference>
<feature type="compositionally biased region" description="Basic and acidic residues" evidence="9">
    <location>
        <begin position="898"/>
        <end position="908"/>
    </location>
</feature>
<keyword evidence="4 8" id="KW-0479">Metal-binding</keyword>
<dbReference type="FunFam" id="2.10.110.10:FF:000004">
    <property type="entry name" value="actin-binding LIM protein 1 isoform X1"/>
    <property type="match status" value="1"/>
</dbReference>
<feature type="region of interest" description="Disordered" evidence="9">
    <location>
        <begin position="633"/>
        <end position="679"/>
    </location>
</feature>
<dbReference type="SUPFAM" id="SSF57716">
    <property type="entry name" value="Glucocorticoid receptor-like (DNA-binding domain)"/>
    <property type="match status" value="5"/>
</dbReference>
<accession>A0AAE0QQ76</accession>
<dbReference type="PROSITE" id="PS00478">
    <property type="entry name" value="LIM_DOMAIN_1"/>
    <property type="match status" value="2"/>
</dbReference>
<evidence type="ECO:0000256" key="8">
    <source>
        <dbReference type="PROSITE-ProRule" id="PRU00125"/>
    </source>
</evidence>
<proteinExistence type="predicted"/>
<dbReference type="SUPFAM" id="SSF47050">
    <property type="entry name" value="VHP, Villin headpiece domain"/>
    <property type="match status" value="1"/>
</dbReference>
<reference evidence="12" key="1">
    <citation type="submission" date="2023-06" db="EMBL/GenBank/DDBJ databases">
        <title>Male Hemibagrus guttatus genome.</title>
        <authorList>
            <person name="Bian C."/>
        </authorList>
    </citation>
    <scope>NUCLEOTIDE SEQUENCE</scope>
    <source>
        <strain evidence="12">Male_cb2023</strain>
        <tissue evidence="12">Muscle</tissue>
    </source>
</reference>
<evidence type="ECO:0000256" key="2">
    <source>
        <dbReference type="ARBA" id="ARBA00022490"/>
    </source>
</evidence>
<dbReference type="Pfam" id="PF16182">
    <property type="entry name" value="AbLIM_anchor"/>
    <property type="match status" value="3"/>
</dbReference>
<feature type="compositionally biased region" description="Acidic residues" evidence="9">
    <location>
        <begin position="218"/>
        <end position="238"/>
    </location>
</feature>
<dbReference type="InterPro" id="IPR001781">
    <property type="entry name" value="Znf_LIM"/>
</dbReference>
<evidence type="ECO:0000256" key="9">
    <source>
        <dbReference type="SAM" id="MobiDB-lite"/>
    </source>
</evidence>
<dbReference type="InterPro" id="IPR032402">
    <property type="entry name" value="AbLIM_anchor"/>
</dbReference>
<dbReference type="Pfam" id="PF02209">
    <property type="entry name" value="VHP"/>
    <property type="match status" value="1"/>
</dbReference>
<dbReference type="GO" id="GO:0007010">
    <property type="term" value="P:cytoskeleton organization"/>
    <property type="evidence" value="ECO:0007669"/>
    <property type="project" value="InterPro"/>
</dbReference>